<accession>A0A8J2PGU1</accession>
<keyword evidence="1" id="KW-0812">Transmembrane</keyword>
<evidence type="ECO:0000256" key="1">
    <source>
        <dbReference type="SAM" id="Phobius"/>
    </source>
</evidence>
<dbReference type="PROSITE" id="PS51257">
    <property type="entry name" value="PROKAR_LIPOPROTEIN"/>
    <property type="match status" value="1"/>
</dbReference>
<dbReference type="EMBL" id="CAJVCH010318877">
    <property type="protein sequence ID" value="CAG7786475.1"/>
    <property type="molecule type" value="Genomic_DNA"/>
</dbReference>
<dbReference type="OrthoDB" id="619536at2759"/>
<proteinExistence type="predicted"/>
<keyword evidence="1" id="KW-1133">Transmembrane helix</keyword>
<evidence type="ECO:0000313" key="3">
    <source>
        <dbReference type="Proteomes" id="UP000708208"/>
    </source>
</evidence>
<keyword evidence="3" id="KW-1185">Reference proteome</keyword>
<sequence>MIKEAFCALLIHLCAIALSCAVYFIFVPIFFIIFLWRLFVQVAAQILRPDLDSIVSARDAFFVHDDNNKSQDEIVISFVVNNSVSEHRIREMFQQRVFNLKDSDGLLAYKRLLQYWTRFWGYSFWKTDEDFDVCNHVRKFDYNKLGLPSPTNESLIKSVLPKLRDISWKPSRSHWETLIVSSYEFNNNSKSESVSKNCTLLIFRFDHFLLDGLSAISLFRVLFQSEFKIPRPRRNERKLSILERVVVLIYLPLHILKPILFTRRHLSTRADSGQLIYDFSENIPVSLVKKIKDAHGVGFPAVGTSAINASICRCLKQGGKNAPPSLDVISVLAHPDHTGVMCNYGILAKGNFPLEATSSADRLRQTDTVSKHISVDVGLSAKANVVVLLGLLPAAVAGKIFSSAFKHGPGYMIGPLPTTTSAEYVDDVEIVDVFGFAILRSGLEMNIYTWGVNNQQRFNFLVDKNVFGDDSNIGHVFTEELKKLTTTEL</sequence>
<feature type="transmembrane region" description="Helical" evidence="1">
    <location>
        <begin position="7"/>
        <end position="36"/>
    </location>
</feature>
<evidence type="ECO:0000313" key="2">
    <source>
        <dbReference type="EMBL" id="CAG7786475.1"/>
    </source>
</evidence>
<dbReference type="Proteomes" id="UP000708208">
    <property type="component" value="Unassembled WGS sequence"/>
</dbReference>
<gene>
    <name evidence="2" type="ORF">AFUS01_LOCUS25042</name>
</gene>
<comment type="caution">
    <text evidence="2">The sequence shown here is derived from an EMBL/GenBank/DDBJ whole genome shotgun (WGS) entry which is preliminary data.</text>
</comment>
<protein>
    <recommendedName>
        <fullName evidence="4">O-acyltransferase WSD1 C-terminal domain-containing protein</fullName>
    </recommendedName>
</protein>
<keyword evidence="1" id="KW-0472">Membrane</keyword>
<dbReference type="AlphaFoldDB" id="A0A8J2PGU1"/>
<name>A0A8J2PGU1_9HEXA</name>
<evidence type="ECO:0008006" key="4">
    <source>
        <dbReference type="Google" id="ProtNLM"/>
    </source>
</evidence>
<organism evidence="2 3">
    <name type="scientific">Allacma fusca</name>
    <dbReference type="NCBI Taxonomy" id="39272"/>
    <lineage>
        <taxon>Eukaryota</taxon>
        <taxon>Metazoa</taxon>
        <taxon>Ecdysozoa</taxon>
        <taxon>Arthropoda</taxon>
        <taxon>Hexapoda</taxon>
        <taxon>Collembola</taxon>
        <taxon>Symphypleona</taxon>
        <taxon>Sminthuridae</taxon>
        <taxon>Allacma</taxon>
    </lineage>
</organism>
<reference evidence="2" key="1">
    <citation type="submission" date="2021-06" db="EMBL/GenBank/DDBJ databases">
        <authorList>
            <person name="Hodson N. C."/>
            <person name="Mongue J. A."/>
            <person name="Jaron S. K."/>
        </authorList>
    </citation>
    <scope>NUCLEOTIDE SEQUENCE</scope>
</reference>